<dbReference type="InterPro" id="IPR036890">
    <property type="entry name" value="HATPase_C_sf"/>
</dbReference>
<comment type="catalytic activity">
    <reaction evidence="1">
        <text>ATP + protein L-histidine = ADP + protein N-phospho-L-histidine.</text>
        <dbReference type="EC" id="2.7.13.3"/>
    </reaction>
</comment>
<feature type="coiled-coil region" evidence="9">
    <location>
        <begin position="117"/>
        <end position="157"/>
    </location>
</feature>
<keyword evidence="13" id="KW-1185">Reference proteome</keyword>
<dbReference type="STRING" id="1855383.SAMN05216548_101321"/>
<keyword evidence="7" id="KW-0067">ATP-binding</keyword>
<evidence type="ECO:0000256" key="2">
    <source>
        <dbReference type="ARBA" id="ARBA00012438"/>
    </source>
</evidence>
<evidence type="ECO:0000256" key="6">
    <source>
        <dbReference type="ARBA" id="ARBA00022777"/>
    </source>
</evidence>
<evidence type="ECO:0000256" key="5">
    <source>
        <dbReference type="ARBA" id="ARBA00022741"/>
    </source>
</evidence>
<dbReference type="InterPro" id="IPR001789">
    <property type="entry name" value="Sig_transdc_resp-reg_receiver"/>
</dbReference>
<dbReference type="Pfam" id="PF02518">
    <property type="entry name" value="HATPase_c"/>
    <property type="match status" value="1"/>
</dbReference>
<dbReference type="PANTHER" id="PTHR41523:SF8">
    <property type="entry name" value="ETHYLENE RESPONSE SENSOR PROTEIN"/>
    <property type="match status" value="1"/>
</dbReference>
<accession>A0A1H9A3Y3</accession>
<evidence type="ECO:0000313" key="13">
    <source>
        <dbReference type="Proteomes" id="UP000199647"/>
    </source>
</evidence>
<organism evidence="12 13">
    <name type="scientific">Faunimonas pinastri</name>
    <dbReference type="NCBI Taxonomy" id="1855383"/>
    <lineage>
        <taxon>Bacteria</taxon>
        <taxon>Pseudomonadati</taxon>
        <taxon>Pseudomonadota</taxon>
        <taxon>Alphaproteobacteria</taxon>
        <taxon>Hyphomicrobiales</taxon>
        <taxon>Afifellaceae</taxon>
        <taxon>Faunimonas</taxon>
    </lineage>
</organism>
<dbReference type="EMBL" id="FOFG01000001">
    <property type="protein sequence ID" value="SEP71442.1"/>
    <property type="molecule type" value="Genomic_DNA"/>
</dbReference>
<keyword evidence="4" id="KW-0808">Transferase</keyword>
<dbReference type="InterPro" id="IPR011006">
    <property type="entry name" value="CheY-like_superfamily"/>
</dbReference>
<evidence type="ECO:0000256" key="7">
    <source>
        <dbReference type="ARBA" id="ARBA00022840"/>
    </source>
</evidence>
<feature type="domain" description="Response regulatory" evidence="11">
    <location>
        <begin position="11"/>
        <end position="125"/>
    </location>
</feature>
<dbReference type="InterPro" id="IPR005467">
    <property type="entry name" value="His_kinase_dom"/>
</dbReference>
<evidence type="ECO:0000259" key="10">
    <source>
        <dbReference type="PROSITE" id="PS50109"/>
    </source>
</evidence>
<keyword evidence="9" id="KW-0175">Coiled coil</keyword>
<dbReference type="Gene3D" id="3.30.565.10">
    <property type="entry name" value="Histidine kinase-like ATPase, C-terminal domain"/>
    <property type="match status" value="1"/>
</dbReference>
<sequence>MSESGAPSPSRILYIDDDLGLGRLVQRHLARQGFEVVCAESGEAGLQLMNQSQFDVVALDHHMPGIGGLETLTRICSTPTHLPVIYVTGAEDSRLAVSALKAGASDYVIKADAHVFFELLQEAVRQAIERVESQRRKEQADLEIRLANERLEALVARQDVMMREVNHRVANSLMMMSSLVRMQTTAATNEDVRNALIDTQNRIEAIIQVHRRLYTSPDVEVVELGQYLSGLVGELQHSLGATERHVTLEADVQEAPVPTDTAVSIGVIVAELITNAFKYAFQDRPDGRILVSLKRGDAGDLTIAVADNGVGIIDGDAKGTGLGSTVVRAMSRSVGAEVVTDTGATGTTVSLSIAAPEVSEEPAEGLPPAARRA</sequence>
<dbReference type="PROSITE" id="PS50109">
    <property type="entry name" value="HIS_KIN"/>
    <property type="match status" value="1"/>
</dbReference>
<dbReference type="RefSeq" id="WP_092494831.1">
    <property type="nucleotide sequence ID" value="NZ_FOFG01000001.1"/>
</dbReference>
<dbReference type="Pfam" id="PF07568">
    <property type="entry name" value="HisKA_2"/>
    <property type="match status" value="1"/>
</dbReference>
<dbReference type="GO" id="GO:0004673">
    <property type="term" value="F:protein histidine kinase activity"/>
    <property type="evidence" value="ECO:0007669"/>
    <property type="project" value="UniProtKB-EC"/>
</dbReference>
<gene>
    <name evidence="12" type="ORF">SAMN05216548_101321</name>
</gene>
<dbReference type="SUPFAM" id="SSF55874">
    <property type="entry name" value="ATPase domain of HSP90 chaperone/DNA topoisomerase II/histidine kinase"/>
    <property type="match status" value="1"/>
</dbReference>
<dbReference type="Gene3D" id="3.40.50.2300">
    <property type="match status" value="1"/>
</dbReference>
<evidence type="ECO:0000256" key="8">
    <source>
        <dbReference type="PROSITE-ProRule" id="PRU00169"/>
    </source>
</evidence>
<dbReference type="PANTHER" id="PTHR41523">
    <property type="entry name" value="TWO-COMPONENT SYSTEM SENSOR PROTEIN"/>
    <property type="match status" value="1"/>
</dbReference>
<evidence type="ECO:0000256" key="3">
    <source>
        <dbReference type="ARBA" id="ARBA00022553"/>
    </source>
</evidence>
<evidence type="ECO:0000256" key="4">
    <source>
        <dbReference type="ARBA" id="ARBA00022679"/>
    </source>
</evidence>
<keyword evidence="3 8" id="KW-0597">Phosphoprotein</keyword>
<feature type="domain" description="Histidine kinase" evidence="10">
    <location>
        <begin position="164"/>
        <end position="357"/>
    </location>
</feature>
<dbReference type="Pfam" id="PF00072">
    <property type="entry name" value="Response_reg"/>
    <property type="match status" value="1"/>
</dbReference>
<reference evidence="12 13" key="1">
    <citation type="submission" date="2016-10" db="EMBL/GenBank/DDBJ databases">
        <authorList>
            <person name="de Groot N.N."/>
        </authorList>
    </citation>
    <scope>NUCLEOTIDE SEQUENCE [LARGE SCALE GENOMIC DNA]</scope>
    <source>
        <strain evidence="12 13">A52C2</strain>
    </source>
</reference>
<evidence type="ECO:0000259" key="11">
    <source>
        <dbReference type="PROSITE" id="PS50110"/>
    </source>
</evidence>
<dbReference type="CDD" id="cd00156">
    <property type="entry name" value="REC"/>
    <property type="match status" value="1"/>
</dbReference>
<proteinExistence type="predicted"/>
<dbReference type="PROSITE" id="PS50110">
    <property type="entry name" value="RESPONSE_REGULATORY"/>
    <property type="match status" value="1"/>
</dbReference>
<keyword evidence="6 12" id="KW-0418">Kinase</keyword>
<dbReference type="GO" id="GO:0000160">
    <property type="term" value="P:phosphorelay signal transduction system"/>
    <property type="evidence" value="ECO:0007669"/>
    <property type="project" value="InterPro"/>
</dbReference>
<evidence type="ECO:0000313" key="12">
    <source>
        <dbReference type="EMBL" id="SEP71442.1"/>
    </source>
</evidence>
<dbReference type="Proteomes" id="UP000199647">
    <property type="component" value="Unassembled WGS sequence"/>
</dbReference>
<dbReference type="GO" id="GO:0005524">
    <property type="term" value="F:ATP binding"/>
    <property type="evidence" value="ECO:0007669"/>
    <property type="project" value="UniProtKB-KW"/>
</dbReference>
<protein>
    <recommendedName>
        <fullName evidence="2">histidine kinase</fullName>
        <ecNumber evidence="2">2.7.13.3</ecNumber>
    </recommendedName>
</protein>
<dbReference type="OrthoDB" id="9767435at2"/>
<evidence type="ECO:0000256" key="9">
    <source>
        <dbReference type="SAM" id="Coils"/>
    </source>
</evidence>
<dbReference type="SMART" id="SM00448">
    <property type="entry name" value="REC"/>
    <property type="match status" value="1"/>
</dbReference>
<dbReference type="AlphaFoldDB" id="A0A1H9A3Y3"/>
<dbReference type="SMART" id="SM00387">
    <property type="entry name" value="HATPase_c"/>
    <property type="match status" value="1"/>
</dbReference>
<dbReference type="InterPro" id="IPR003594">
    <property type="entry name" value="HATPase_dom"/>
</dbReference>
<feature type="modified residue" description="4-aspartylphosphate" evidence="8">
    <location>
        <position position="60"/>
    </location>
</feature>
<keyword evidence="5" id="KW-0547">Nucleotide-binding</keyword>
<evidence type="ECO:0000256" key="1">
    <source>
        <dbReference type="ARBA" id="ARBA00000085"/>
    </source>
</evidence>
<dbReference type="EC" id="2.7.13.3" evidence="2"/>
<dbReference type="InterPro" id="IPR011495">
    <property type="entry name" value="Sig_transdc_His_kin_sub2_dim/P"/>
</dbReference>
<name>A0A1H9A3Y3_9HYPH</name>
<dbReference type="SUPFAM" id="SSF52172">
    <property type="entry name" value="CheY-like"/>
    <property type="match status" value="1"/>
</dbReference>